<comment type="caution">
    <text evidence="2">The sequence shown here is derived from an EMBL/GenBank/DDBJ whole genome shotgun (WGS) entry which is preliminary data.</text>
</comment>
<proteinExistence type="predicted"/>
<accession>A0A5J5F671</accession>
<feature type="region of interest" description="Disordered" evidence="1">
    <location>
        <begin position="332"/>
        <end position="354"/>
    </location>
</feature>
<protein>
    <submittedName>
        <fullName evidence="2">Uncharacterized protein</fullName>
    </submittedName>
</protein>
<evidence type="ECO:0000313" key="2">
    <source>
        <dbReference type="EMBL" id="KAA8912224.1"/>
    </source>
</evidence>
<dbReference type="OrthoDB" id="4504904at2759"/>
<dbReference type="Proteomes" id="UP000326924">
    <property type="component" value="Unassembled WGS sequence"/>
</dbReference>
<reference evidence="2 3" key="1">
    <citation type="submission" date="2019-09" db="EMBL/GenBank/DDBJ databases">
        <title>Draft genome of the ectomycorrhizal ascomycete Sphaerosporella brunnea.</title>
        <authorList>
            <consortium name="DOE Joint Genome Institute"/>
            <person name="Benucci G.M."/>
            <person name="Marozzi G."/>
            <person name="Antonielli L."/>
            <person name="Sanchez S."/>
            <person name="Marco P."/>
            <person name="Wang X."/>
            <person name="Falini L.B."/>
            <person name="Barry K."/>
            <person name="Haridas S."/>
            <person name="Lipzen A."/>
            <person name="Labutti K."/>
            <person name="Grigoriev I.V."/>
            <person name="Murat C."/>
            <person name="Martin F."/>
            <person name="Albertini E."/>
            <person name="Donnini D."/>
            <person name="Bonito G."/>
        </authorList>
    </citation>
    <scope>NUCLEOTIDE SEQUENCE [LARGE SCALE GENOMIC DNA]</scope>
    <source>
        <strain evidence="2 3">Sb_GMNB300</strain>
    </source>
</reference>
<feature type="compositionally biased region" description="Basic and acidic residues" evidence="1">
    <location>
        <begin position="336"/>
        <end position="354"/>
    </location>
</feature>
<name>A0A5J5F671_9PEZI</name>
<dbReference type="InParanoid" id="A0A5J5F671"/>
<evidence type="ECO:0000256" key="1">
    <source>
        <dbReference type="SAM" id="MobiDB-lite"/>
    </source>
</evidence>
<keyword evidence="3" id="KW-1185">Reference proteome</keyword>
<dbReference type="AlphaFoldDB" id="A0A5J5F671"/>
<gene>
    <name evidence="2" type="ORF">FN846DRAFT_903737</name>
</gene>
<dbReference type="EMBL" id="VXIS01000026">
    <property type="protein sequence ID" value="KAA8912224.1"/>
    <property type="molecule type" value="Genomic_DNA"/>
</dbReference>
<organism evidence="2 3">
    <name type="scientific">Sphaerosporella brunnea</name>
    <dbReference type="NCBI Taxonomy" id="1250544"/>
    <lineage>
        <taxon>Eukaryota</taxon>
        <taxon>Fungi</taxon>
        <taxon>Dikarya</taxon>
        <taxon>Ascomycota</taxon>
        <taxon>Pezizomycotina</taxon>
        <taxon>Pezizomycetes</taxon>
        <taxon>Pezizales</taxon>
        <taxon>Pyronemataceae</taxon>
        <taxon>Sphaerosporella</taxon>
    </lineage>
</organism>
<evidence type="ECO:0000313" key="3">
    <source>
        <dbReference type="Proteomes" id="UP000326924"/>
    </source>
</evidence>
<sequence length="354" mass="38861">MSNRYHILQLVKNSAVALEVSTTEALVLTARKEATPPPCLRVFLDSKLTLTHHHNVRMGKARAAGAEVQRVGRLPENFRRIKIAAVQSGALYEIVNRQARTVLIAHPATALGQLICEVGLTDASSILSPETKLCREAFSHPQRATEDSSGPAASAKVSVTTARTLMRFVHDNAFGNSAPTSNPATIMVSLAEAIPSGDIEPTTVTAARPPGRTVVSVIDEAAASAVMQQRRTNGNLTVYSDGSRREDERCGYAAVMQAERETNMWSRTAKHIGENNAVYDAELFRLAHGRPQGRYQDLTYWSRPETWMLPRLVRAEAALKAQAWTEEFHWTPGRADISRNEPADSSPKKQSELD</sequence>